<dbReference type="Gene3D" id="3.40.50.300">
    <property type="entry name" value="P-loop containing nucleotide triphosphate hydrolases"/>
    <property type="match status" value="1"/>
</dbReference>
<dbReference type="SMART" id="SM00028">
    <property type="entry name" value="TPR"/>
    <property type="match status" value="4"/>
</dbReference>
<dbReference type="PANTHER" id="PTHR47691:SF3">
    <property type="entry name" value="HTH-TYPE TRANSCRIPTIONAL REGULATOR RV0890C-RELATED"/>
    <property type="match status" value="1"/>
</dbReference>
<sequence length="794" mass="85467">MMQRLAHPGNLPAEPNPFVGREADLDELGHLMRVSRLVTLCGAGGIGKTRLALRLASRLAAAQAGGVYVSELADLEKGRLAGHVAATLGISGDLAETIGDRHVLLLLDNCEPVIGECAELCRDLLRACPGVTVLATSREPLRVPGETVWRVPPLSVGEHRTPGHGQGGESEAVRLFVARATAARPGFELTGRTRPQVVELCRALDGLPLAIELAAAMVRVLSVGQLVERLDDRFRLLAGGARTAPARHRTLRAAVDWSYRLLTPQERLLLRRTAAFRSSWTLDLAEWVCSGPGLAEEEVLPRLCDLVDKSLVVLDGEVAGHARYRLLETVREYALEQLAESGEEAELRRRHLTALARLATRFKESLAPGVRTSWPVVERYVNLFDGLKAEVNSACDWSIAIGMPETALTLLTDIRFLLIGSGRKLDSTERLDRLLALDAPQVPPGLRGRATVVRGELALAAGDFEPAMRHIRAGLELCAAAKDVYGEAVGTIALAQLTGEQAALDRALDTARQSGDLVLESLAQATRARYGLHQGRLHEARRAYQEVLTISQELDNHYGQTFGHIGLAQVARRTGDPAGAKRHYASGLRLLRHVDARQQIVSCLAGLGRVALDEGDLAEARARLTEALVLSRDAGLRAGVARRLEAWAALVTAEGDHRRAVLLVAAAVTLGGRQPDARTEDVLRPARESLGEAVVGVLWAEGMRLTADQAVACALEGHLPEPPAAPVVPARQDSRLTPREQEIAELVARGLSNRGIAAELVISPATVARHVANILAKLGFATRTQIAAWVIGSR</sequence>
<evidence type="ECO:0000259" key="1">
    <source>
        <dbReference type="PROSITE" id="PS50043"/>
    </source>
</evidence>
<evidence type="ECO:0000313" key="2">
    <source>
        <dbReference type="EMBL" id="SBP00356.1"/>
    </source>
</evidence>
<organism evidence="2">
    <name type="scientific">Nonomuraea gerenzanensis</name>
    <dbReference type="NCBI Taxonomy" id="93944"/>
    <lineage>
        <taxon>Bacteria</taxon>
        <taxon>Bacillati</taxon>
        <taxon>Actinomycetota</taxon>
        <taxon>Actinomycetes</taxon>
        <taxon>Streptosporangiales</taxon>
        <taxon>Streptosporangiaceae</taxon>
        <taxon>Nonomuraea</taxon>
    </lineage>
</organism>
<dbReference type="Gene3D" id="1.10.10.10">
    <property type="entry name" value="Winged helix-like DNA-binding domain superfamily/Winged helix DNA-binding domain"/>
    <property type="match status" value="1"/>
</dbReference>
<dbReference type="PANTHER" id="PTHR47691">
    <property type="entry name" value="REGULATOR-RELATED"/>
    <property type="match status" value="1"/>
</dbReference>
<accession>A0A1M4ENC3</accession>
<dbReference type="AlphaFoldDB" id="A0A1M4ENC3"/>
<dbReference type="InterPro" id="IPR036388">
    <property type="entry name" value="WH-like_DNA-bd_sf"/>
</dbReference>
<name>A0A1M4ENC3_9ACTN</name>
<dbReference type="SUPFAM" id="SSF52540">
    <property type="entry name" value="P-loop containing nucleoside triphosphate hydrolases"/>
    <property type="match status" value="1"/>
</dbReference>
<reference evidence="2" key="1">
    <citation type="submission" date="2016-04" db="EMBL/GenBank/DDBJ databases">
        <authorList>
            <person name="Evans L.H."/>
            <person name="Alamgir A."/>
            <person name="Owens N."/>
            <person name="Weber N.D."/>
            <person name="Virtaneva K."/>
            <person name="Barbian K."/>
            <person name="Babar A."/>
            <person name="Rosenke K."/>
        </authorList>
    </citation>
    <scope>NUCLEOTIDE SEQUENCE</scope>
    <source>
        <strain evidence="2">Nono1</strain>
    </source>
</reference>
<dbReference type="InterPro" id="IPR000792">
    <property type="entry name" value="Tscrpt_reg_LuxR_C"/>
</dbReference>
<dbReference type="SUPFAM" id="SSF48452">
    <property type="entry name" value="TPR-like"/>
    <property type="match status" value="1"/>
</dbReference>
<dbReference type="Pfam" id="PF00196">
    <property type="entry name" value="GerE"/>
    <property type="match status" value="1"/>
</dbReference>
<dbReference type="PRINTS" id="PR00038">
    <property type="entry name" value="HTHLUXR"/>
</dbReference>
<proteinExistence type="predicted"/>
<gene>
    <name evidence="2" type="ORF">BN4615_P9872</name>
</gene>
<dbReference type="InterPro" id="IPR058852">
    <property type="entry name" value="HTH_77"/>
</dbReference>
<dbReference type="InterPro" id="IPR019734">
    <property type="entry name" value="TPR_rpt"/>
</dbReference>
<dbReference type="PROSITE" id="PS00622">
    <property type="entry name" value="HTH_LUXR_1"/>
    <property type="match status" value="1"/>
</dbReference>
<dbReference type="EMBL" id="LT559118">
    <property type="protein sequence ID" value="SBP00356.1"/>
    <property type="molecule type" value="Genomic_DNA"/>
</dbReference>
<dbReference type="GO" id="GO:0003677">
    <property type="term" value="F:DNA binding"/>
    <property type="evidence" value="ECO:0007669"/>
    <property type="project" value="InterPro"/>
</dbReference>
<dbReference type="PRINTS" id="PR00364">
    <property type="entry name" value="DISEASERSIST"/>
</dbReference>
<dbReference type="SUPFAM" id="SSF46894">
    <property type="entry name" value="C-terminal effector domain of the bipartite response regulators"/>
    <property type="match status" value="1"/>
</dbReference>
<dbReference type="Pfam" id="PF25872">
    <property type="entry name" value="HTH_77"/>
    <property type="match status" value="1"/>
</dbReference>
<dbReference type="InterPro" id="IPR027417">
    <property type="entry name" value="P-loop_NTPase"/>
</dbReference>
<dbReference type="CDD" id="cd06170">
    <property type="entry name" value="LuxR_C_like"/>
    <property type="match status" value="1"/>
</dbReference>
<dbReference type="SMART" id="SM00421">
    <property type="entry name" value="HTH_LUXR"/>
    <property type="match status" value="1"/>
</dbReference>
<dbReference type="Gene3D" id="1.25.40.10">
    <property type="entry name" value="Tetratricopeptide repeat domain"/>
    <property type="match status" value="2"/>
</dbReference>
<protein>
    <submittedName>
        <fullName evidence="2">Signal transduction response regulator / Disease resistance domain-containing protein</fullName>
    </submittedName>
</protein>
<dbReference type="PROSITE" id="PS50043">
    <property type="entry name" value="HTH_LUXR_2"/>
    <property type="match status" value="1"/>
</dbReference>
<dbReference type="InterPro" id="IPR016032">
    <property type="entry name" value="Sig_transdc_resp-reg_C-effctor"/>
</dbReference>
<dbReference type="GO" id="GO:0006355">
    <property type="term" value="P:regulation of DNA-templated transcription"/>
    <property type="evidence" value="ECO:0007669"/>
    <property type="project" value="InterPro"/>
</dbReference>
<dbReference type="InterPro" id="IPR011990">
    <property type="entry name" value="TPR-like_helical_dom_sf"/>
</dbReference>
<feature type="domain" description="HTH luxR-type" evidence="1">
    <location>
        <begin position="729"/>
        <end position="794"/>
    </location>
</feature>